<keyword evidence="2" id="KW-1185">Reference proteome</keyword>
<proteinExistence type="predicted"/>
<dbReference type="AlphaFoldDB" id="A0A371GJK8"/>
<dbReference type="EMBL" id="QJKJ01005309">
    <property type="protein sequence ID" value="RDX90716.1"/>
    <property type="molecule type" value="Genomic_DNA"/>
</dbReference>
<dbReference type="Proteomes" id="UP000257109">
    <property type="component" value="Unassembled WGS sequence"/>
</dbReference>
<accession>A0A371GJK8</accession>
<feature type="non-terminal residue" evidence="1">
    <location>
        <position position="1"/>
    </location>
</feature>
<reference evidence="1" key="1">
    <citation type="submission" date="2018-05" db="EMBL/GenBank/DDBJ databases">
        <title>Draft genome of Mucuna pruriens seed.</title>
        <authorList>
            <person name="Nnadi N.E."/>
            <person name="Vos R."/>
            <person name="Hasami M.H."/>
            <person name="Devisetty U.K."/>
            <person name="Aguiy J.C."/>
        </authorList>
    </citation>
    <scope>NUCLEOTIDE SEQUENCE [LARGE SCALE GENOMIC DNA]</scope>
    <source>
        <strain evidence="1">JCA_2017</strain>
    </source>
</reference>
<sequence>MKTLTLDKLLGALRVHEVYLFKRDKIKDNNIMVLKAENTKHKRVENLDKRSSGLIDDEISLMSRRFKKRSIRTIPRTTNVRNTPKMKIGRLYALNTRNLDTSKKNVPSLRKDVERP</sequence>
<evidence type="ECO:0008006" key="3">
    <source>
        <dbReference type="Google" id="ProtNLM"/>
    </source>
</evidence>
<comment type="caution">
    <text evidence="1">The sequence shown here is derived from an EMBL/GenBank/DDBJ whole genome shotgun (WGS) entry which is preliminary data.</text>
</comment>
<evidence type="ECO:0000313" key="2">
    <source>
        <dbReference type="Proteomes" id="UP000257109"/>
    </source>
</evidence>
<organism evidence="1 2">
    <name type="scientific">Mucuna pruriens</name>
    <name type="common">Velvet bean</name>
    <name type="synonym">Dolichos pruriens</name>
    <dbReference type="NCBI Taxonomy" id="157652"/>
    <lineage>
        <taxon>Eukaryota</taxon>
        <taxon>Viridiplantae</taxon>
        <taxon>Streptophyta</taxon>
        <taxon>Embryophyta</taxon>
        <taxon>Tracheophyta</taxon>
        <taxon>Spermatophyta</taxon>
        <taxon>Magnoliopsida</taxon>
        <taxon>eudicotyledons</taxon>
        <taxon>Gunneridae</taxon>
        <taxon>Pentapetalae</taxon>
        <taxon>rosids</taxon>
        <taxon>fabids</taxon>
        <taxon>Fabales</taxon>
        <taxon>Fabaceae</taxon>
        <taxon>Papilionoideae</taxon>
        <taxon>50 kb inversion clade</taxon>
        <taxon>NPAAA clade</taxon>
        <taxon>indigoferoid/millettioid clade</taxon>
        <taxon>Phaseoleae</taxon>
        <taxon>Mucuna</taxon>
    </lineage>
</organism>
<evidence type="ECO:0000313" key="1">
    <source>
        <dbReference type="EMBL" id="RDX90716.1"/>
    </source>
</evidence>
<name>A0A371GJK8_MUCPR</name>
<protein>
    <recommendedName>
        <fullName evidence="3">UBN2 domain-containing protein</fullName>
    </recommendedName>
</protein>
<gene>
    <name evidence="1" type="ORF">CR513_27395</name>
</gene>